<accession>A0A8T0MIZ0</accession>
<evidence type="ECO:0000256" key="1">
    <source>
        <dbReference type="SAM" id="MobiDB-lite"/>
    </source>
</evidence>
<dbReference type="InterPro" id="IPR052644">
    <property type="entry name" value="ZMAT3"/>
</dbReference>
<dbReference type="Pfam" id="PF12874">
    <property type="entry name" value="zf-met"/>
    <property type="match status" value="2"/>
</dbReference>
<dbReference type="SUPFAM" id="SSF57667">
    <property type="entry name" value="beta-beta-alpha zinc fingers"/>
    <property type="match status" value="2"/>
</dbReference>
<dbReference type="EMBL" id="CM029054">
    <property type="protein sequence ID" value="KAG2537361.1"/>
    <property type="molecule type" value="Genomic_DNA"/>
</dbReference>
<dbReference type="PROSITE" id="PS00028">
    <property type="entry name" value="ZINC_FINGER_C2H2_1"/>
    <property type="match status" value="1"/>
</dbReference>
<comment type="caution">
    <text evidence="3">The sequence shown here is derived from an EMBL/GenBank/DDBJ whole genome shotgun (WGS) entry which is preliminary data.</text>
</comment>
<feature type="domain" description="C2H2-type" evidence="2">
    <location>
        <begin position="131"/>
        <end position="153"/>
    </location>
</feature>
<protein>
    <recommendedName>
        <fullName evidence="2">C2H2-type domain-containing protein</fullName>
    </recommendedName>
</protein>
<dbReference type="PANTHER" id="PTHR46786">
    <property type="entry name" value="ZINC FINGER MATRIN-TYPE PROTEIN 3"/>
    <property type="match status" value="1"/>
</dbReference>
<dbReference type="SMART" id="SM00355">
    <property type="entry name" value="ZnF_C2H2"/>
    <property type="match status" value="2"/>
</dbReference>
<keyword evidence="4" id="KW-1185">Reference proteome</keyword>
<dbReference type="Gene3D" id="3.30.160.60">
    <property type="entry name" value="Classic Zinc Finger"/>
    <property type="match status" value="2"/>
</dbReference>
<gene>
    <name evidence="3" type="ORF">PVAP13_9NG260900</name>
</gene>
<organism evidence="3 4">
    <name type="scientific">Panicum virgatum</name>
    <name type="common">Blackwell switchgrass</name>
    <dbReference type="NCBI Taxonomy" id="38727"/>
    <lineage>
        <taxon>Eukaryota</taxon>
        <taxon>Viridiplantae</taxon>
        <taxon>Streptophyta</taxon>
        <taxon>Embryophyta</taxon>
        <taxon>Tracheophyta</taxon>
        <taxon>Spermatophyta</taxon>
        <taxon>Magnoliopsida</taxon>
        <taxon>Liliopsida</taxon>
        <taxon>Poales</taxon>
        <taxon>Poaceae</taxon>
        <taxon>PACMAD clade</taxon>
        <taxon>Panicoideae</taxon>
        <taxon>Panicodae</taxon>
        <taxon>Paniceae</taxon>
        <taxon>Panicinae</taxon>
        <taxon>Panicum</taxon>
        <taxon>Panicum sect. Hiantes</taxon>
    </lineage>
</organism>
<evidence type="ECO:0000259" key="2">
    <source>
        <dbReference type="PROSITE" id="PS00028"/>
    </source>
</evidence>
<dbReference type="PANTHER" id="PTHR46786:SF1">
    <property type="entry name" value="ZINC FINGER MATRIN-TYPE PROTEIN 3"/>
    <property type="match status" value="1"/>
</dbReference>
<sequence length="201" mass="21628">MATPLRRTVPEVIKIEDEGNLAPGGQASGVQELMDWFRNGAPPTPVYQLMPPPPPPPPPPPLPHSTRAKRPSSGLPPGFAGVRQPPQKSACQKTPAAPWPCHQRRRTPPRPRSGEGPRPAAAAKKKPTVPCGLCGVLCMTARHLKQHEQGRKHRNKAAHLSGEMNVRCPVCNVHLSSGLNVEQHLAGRQHARRLMLSGGGA</sequence>
<dbReference type="InterPro" id="IPR036236">
    <property type="entry name" value="Znf_C2H2_sf"/>
</dbReference>
<dbReference type="Proteomes" id="UP000823388">
    <property type="component" value="Chromosome 9N"/>
</dbReference>
<proteinExistence type="predicted"/>
<evidence type="ECO:0000313" key="3">
    <source>
        <dbReference type="EMBL" id="KAG2537361.1"/>
    </source>
</evidence>
<name>A0A8T0MIZ0_PANVG</name>
<feature type="region of interest" description="Disordered" evidence="1">
    <location>
        <begin position="16"/>
        <end position="126"/>
    </location>
</feature>
<reference evidence="3" key="1">
    <citation type="submission" date="2020-05" db="EMBL/GenBank/DDBJ databases">
        <title>WGS assembly of Panicum virgatum.</title>
        <authorList>
            <person name="Lovell J.T."/>
            <person name="Jenkins J."/>
            <person name="Shu S."/>
            <person name="Juenger T.E."/>
            <person name="Schmutz J."/>
        </authorList>
    </citation>
    <scope>NUCLEOTIDE SEQUENCE</scope>
    <source>
        <strain evidence="3">AP13</strain>
    </source>
</reference>
<evidence type="ECO:0000313" key="4">
    <source>
        <dbReference type="Proteomes" id="UP000823388"/>
    </source>
</evidence>
<dbReference type="AlphaFoldDB" id="A0A8T0MIZ0"/>
<dbReference type="InterPro" id="IPR013087">
    <property type="entry name" value="Znf_C2H2_type"/>
</dbReference>
<feature type="compositionally biased region" description="Pro residues" evidence="1">
    <location>
        <begin position="42"/>
        <end position="63"/>
    </location>
</feature>